<feature type="transmembrane region" description="Helical" evidence="2">
    <location>
        <begin position="444"/>
        <end position="464"/>
    </location>
</feature>
<feature type="region of interest" description="Disordered" evidence="1">
    <location>
        <begin position="213"/>
        <end position="321"/>
    </location>
</feature>
<evidence type="ECO:0000256" key="2">
    <source>
        <dbReference type="SAM" id="Phobius"/>
    </source>
</evidence>
<keyword evidence="2" id="KW-0812">Transmembrane</keyword>
<dbReference type="AlphaFoldDB" id="A0A843YP94"/>
<reference evidence="3 4" key="1">
    <citation type="submission" date="2019-10" db="EMBL/GenBank/DDBJ databases">
        <title>Glaciimonas soli sp. nov., a psychrophilic bacterium isolated from the forest soil of a high elevation mountain in Taiwan.</title>
        <authorList>
            <person name="Wang L.-T."/>
            <person name="Shieh W.Y."/>
        </authorList>
    </citation>
    <scope>NUCLEOTIDE SEQUENCE [LARGE SCALE GENOMIC DNA]</scope>
    <source>
        <strain evidence="3 4">GS1</strain>
    </source>
</reference>
<comment type="caution">
    <text evidence="3">The sequence shown here is derived from an EMBL/GenBank/DDBJ whole genome shotgun (WGS) entry which is preliminary data.</text>
</comment>
<sequence>MNYLIKRIVVGVCVAIVMMMVHHIARASDFVWSYAGATKGYPTAMAACLAANATTTQIAQTVQGYACKNGTNTLSNVYIVSGTCTAPNTVNPATGVCAAPAAPICTAGASTTFNASAPSGSLLTAATARAAIPTNDGSCNIQSHPTVVDCWHYTSSPTSGYCTYTGIQTGVAAPQNDAFTPPTGVTPLPASVTASGDPATGCPAGLSNIGTDSTGTPICSGSGTSPATSPNTTTTNPTTTSTSGTGSSAVTTTTSSSSNQNSDGSSTTNTNTCVTPASTGSTTCTTTQSTSASSSGAPGVADGKSAAASGSSGAASTPPDDMCSLHPELNACTNSQVTSSGCSGAVSTVAVTGDAIQGAILQSLANEQCANSVPTAASTLGTQMMNGQDPLQSSLPTKANGSTVNGTNLIDQTGFLGGGSCMADQSFAYANTTLVIPFSTVCPYLLPLRAAIMLAALIAAYYMLSGAILRE</sequence>
<dbReference type="RefSeq" id="WP_153232860.1">
    <property type="nucleotide sequence ID" value="NZ_WINI01000001.1"/>
</dbReference>
<keyword evidence="2" id="KW-0472">Membrane</keyword>
<name>A0A843YP94_9BURK</name>
<keyword evidence="4" id="KW-1185">Reference proteome</keyword>
<protein>
    <submittedName>
        <fullName evidence="3">Uncharacterized protein</fullName>
    </submittedName>
</protein>
<gene>
    <name evidence="3" type="ORF">GEV47_00975</name>
</gene>
<evidence type="ECO:0000313" key="4">
    <source>
        <dbReference type="Proteomes" id="UP000451565"/>
    </source>
</evidence>
<accession>A0A843YP94</accession>
<evidence type="ECO:0000256" key="1">
    <source>
        <dbReference type="SAM" id="MobiDB-lite"/>
    </source>
</evidence>
<dbReference type="EMBL" id="WINI01000001">
    <property type="protein sequence ID" value="MQQ99257.1"/>
    <property type="molecule type" value="Genomic_DNA"/>
</dbReference>
<proteinExistence type="predicted"/>
<organism evidence="3 4">
    <name type="scientific">Glaciimonas soli</name>
    <dbReference type="NCBI Taxonomy" id="2590999"/>
    <lineage>
        <taxon>Bacteria</taxon>
        <taxon>Pseudomonadati</taxon>
        <taxon>Pseudomonadota</taxon>
        <taxon>Betaproteobacteria</taxon>
        <taxon>Burkholderiales</taxon>
        <taxon>Oxalobacteraceae</taxon>
        <taxon>Glaciimonas</taxon>
    </lineage>
</organism>
<dbReference type="Proteomes" id="UP000451565">
    <property type="component" value="Unassembled WGS sequence"/>
</dbReference>
<keyword evidence="2" id="KW-1133">Transmembrane helix</keyword>
<evidence type="ECO:0000313" key="3">
    <source>
        <dbReference type="EMBL" id="MQQ99257.1"/>
    </source>
</evidence>
<feature type="compositionally biased region" description="Low complexity" evidence="1">
    <location>
        <begin position="220"/>
        <end position="316"/>
    </location>
</feature>
<dbReference type="OrthoDB" id="8912241at2"/>